<gene>
    <name evidence="1" type="ORF">FE257_000044</name>
</gene>
<reference evidence="1" key="1">
    <citation type="journal article" date="2019" name="Beilstein J. Org. Chem.">
        <title>Nanangenines: drimane sesquiterpenoids as the dominant metabolite cohort of a novel Australian fungus, Aspergillus nanangensis.</title>
        <authorList>
            <person name="Lacey H.J."/>
            <person name="Gilchrist C.L.M."/>
            <person name="Crombie A."/>
            <person name="Kalaitzis J.A."/>
            <person name="Vuong D."/>
            <person name="Rutledge P.J."/>
            <person name="Turner P."/>
            <person name="Pitt J.I."/>
            <person name="Lacey E."/>
            <person name="Chooi Y.H."/>
            <person name="Piggott A.M."/>
        </authorList>
    </citation>
    <scope>NUCLEOTIDE SEQUENCE</scope>
    <source>
        <strain evidence="1">MST-FP2251</strain>
    </source>
</reference>
<reference evidence="1" key="2">
    <citation type="submission" date="2020-02" db="EMBL/GenBank/DDBJ databases">
        <authorList>
            <person name="Gilchrist C.L.M."/>
            <person name="Chooi Y.-H."/>
        </authorList>
    </citation>
    <scope>NUCLEOTIDE SEQUENCE</scope>
    <source>
        <strain evidence="1">MST-FP2251</strain>
    </source>
</reference>
<name>A0AAD4D0M5_ASPNN</name>
<evidence type="ECO:0000313" key="1">
    <source>
        <dbReference type="EMBL" id="KAF9895142.1"/>
    </source>
</evidence>
<accession>A0AAD4D0M5</accession>
<dbReference type="EMBL" id="VCAU01000001">
    <property type="protein sequence ID" value="KAF9895142.1"/>
    <property type="molecule type" value="Genomic_DNA"/>
</dbReference>
<keyword evidence="2" id="KW-1185">Reference proteome</keyword>
<evidence type="ECO:0000313" key="2">
    <source>
        <dbReference type="Proteomes" id="UP001194746"/>
    </source>
</evidence>
<dbReference type="AlphaFoldDB" id="A0AAD4D0M5"/>
<evidence type="ECO:0008006" key="3">
    <source>
        <dbReference type="Google" id="ProtNLM"/>
    </source>
</evidence>
<proteinExistence type="predicted"/>
<dbReference type="Proteomes" id="UP001194746">
    <property type="component" value="Unassembled WGS sequence"/>
</dbReference>
<protein>
    <recommendedName>
        <fullName evidence="3">EthD domain-containing protein</fullName>
    </recommendedName>
</protein>
<sequence length="258" mass="29677">MATAPPMSGKGILFVNSRISRPDTLDEKTFMKWYEEDHIAEIMETSGIRSARRFIDTNPNAEKPYLAMYPMDDIGFTQSDEFRAIRVKSDMLPPPGLIYDMADFDVRYDNLIHVYDETRKGKGATRSLIAAEVELKEGVSAEEFDQWYREEHCPLISKSKGFLRSTRFKLAYARTNAQSRVLKGLAPETDEPLPEPATWLSLHEFECEADEMDLVELGKLTATPMCEKMVGDFKQCDTRVFRMVKEFGEKDWFHGVEM</sequence>
<comment type="caution">
    <text evidence="1">The sequence shown here is derived from an EMBL/GenBank/DDBJ whole genome shotgun (WGS) entry which is preliminary data.</text>
</comment>
<organism evidence="1 2">
    <name type="scientific">Aspergillus nanangensis</name>
    <dbReference type="NCBI Taxonomy" id="2582783"/>
    <lineage>
        <taxon>Eukaryota</taxon>
        <taxon>Fungi</taxon>
        <taxon>Dikarya</taxon>
        <taxon>Ascomycota</taxon>
        <taxon>Pezizomycotina</taxon>
        <taxon>Eurotiomycetes</taxon>
        <taxon>Eurotiomycetidae</taxon>
        <taxon>Eurotiales</taxon>
        <taxon>Aspergillaceae</taxon>
        <taxon>Aspergillus</taxon>
        <taxon>Aspergillus subgen. Circumdati</taxon>
    </lineage>
</organism>